<proteinExistence type="predicted"/>
<evidence type="ECO:0000259" key="1">
    <source>
        <dbReference type="Pfam" id="PF02602"/>
    </source>
</evidence>
<dbReference type="GO" id="GO:0004852">
    <property type="term" value="F:uroporphyrinogen-III synthase activity"/>
    <property type="evidence" value="ECO:0007669"/>
    <property type="project" value="InterPro"/>
</dbReference>
<reference evidence="4" key="1">
    <citation type="submission" date="2017-02" db="EMBL/GenBank/DDBJ databases">
        <title>zhang.</title>
        <authorList>
            <person name="Zhang H."/>
        </authorList>
    </citation>
    <scope>NUCLEOTIDE SEQUENCE [LARGE SCALE GENOMIC DNA]</scope>
    <source>
        <strain evidence="4">RZS01</strain>
    </source>
</reference>
<reference evidence="2" key="2">
    <citation type="submission" date="2017-02" db="EMBL/GenBank/DDBJ databases">
        <authorList>
            <person name="Zhang H."/>
        </authorList>
    </citation>
    <scope>NUCLEOTIDE SEQUENCE</scope>
    <source>
        <strain evidence="2">RZS01</strain>
    </source>
</reference>
<dbReference type="Gene3D" id="3.40.50.10090">
    <property type="match status" value="2"/>
</dbReference>
<dbReference type="InterPro" id="IPR003754">
    <property type="entry name" value="4pyrrol_synth_uPrphyn_synth"/>
</dbReference>
<protein>
    <submittedName>
        <fullName evidence="2">Uroporphyrinogen III synthase</fullName>
    </submittedName>
</protein>
<dbReference type="AlphaFoldDB" id="A0A9N7H3F6"/>
<dbReference type="Pfam" id="PF02602">
    <property type="entry name" value="HEM4"/>
    <property type="match status" value="1"/>
</dbReference>
<reference evidence="3 5" key="3">
    <citation type="submission" date="2017-06" db="EMBL/GenBank/DDBJ databases">
        <title>A draft genome sequence of Komagataeibacter nataicola LMG 1536.</title>
        <authorList>
            <person name="Skraban J."/>
            <person name="Cleenwerck I."/>
            <person name="Vandamme P."/>
            <person name="Trcek J."/>
        </authorList>
    </citation>
    <scope>NUCLEOTIDE SEQUENCE [LARGE SCALE GENOMIC DNA]</scope>
    <source>
        <strain evidence="3 5">LMG 1536</strain>
    </source>
</reference>
<dbReference type="OrthoDB" id="7163809at2"/>
<dbReference type="RefSeq" id="WP_078526719.1">
    <property type="nucleotide sequence ID" value="NZ_CP019875.1"/>
</dbReference>
<evidence type="ECO:0000313" key="4">
    <source>
        <dbReference type="Proteomes" id="UP000189683"/>
    </source>
</evidence>
<keyword evidence="5" id="KW-1185">Reference proteome</keyword>
<dbReference type="SUPFAM" id="SSF69618">
    <property type="entry name" value="HemD-like"/>
    <property type="match status" value="1"/>
</dbReference>
<evidence type="ECO:0000313" key="2">
    <source>
        <dbReference type="EMBL" id="AQU88278.1"/>
    </source>
</evidence>
<dbReference type="Proteomes" id="UP000189683">
    <property type="component" value="Chromosome"/>
</dbReference>
<dbReference type="Proteomes" id="UP000247512">
    <property type="component" value="Unassembled WGS sequence"/>
</dbReference>
<name>A0A9N7H3F6_9PROT</name>
<evidence type="ECO:0000313" key="5">
    <source>
        <dbReference type="Proteomes" id="UP000247512"/>
    </source>
</evidence>
<evidence type="ECO:0000313" key="3">
    <source>
        <dbReference type="EMBL" id="PYD67664.1"/>
    </source>
</evidence>
<gene>
    <name evidence="2" type="ORF">B0W47_13300</name>
    <name evidence="3" type="ORF">CDI09_01925</name>
</gene>
<feature type="domain" description="Tetrapyrrole biosynthesis uroporphyrinogen III synthase" evidence="1">
    <location>
        <begin position="20"/>
        <end position="228"/>
    </location>
</feature>
<dbReference type="KEGG" id="kna:B0W47_13300"/>
<sequence>MCNGVIITRPPPGLAPTMAAVAGLGWQPIAAPMLHVEPLSLAPDAPRPDAIVMTSGQAIASINRPEWHDVPCYVVGHATGARTRAAGFTHVFTAAGTADDLGALLRAALPARGLLLLAVGRGYGRDMAQALRAEGFRVIRRCVYAVSSARHLPPQAAQALVAGQVAAILFYSTRTARAFLASLSAPQAAMLGQVVAVAMSDGVAAALATGPAWRAMRVAPRPDQPAMLACLGDARKP</sequence>
<dbReference type="CDD" id="cd06578">
    <property type="entry name" value="HemD"/>
    <property type="match status" value="1"/>
</dbReference>
<dbReference type="GO" id="GO:0033014">
    <property type="term" value="P:tetrapyrrole biosynthetic process"/>
    <property type="evidence" value="ECO:0007669"/>
    <property type="project" value="InterPro"/>
</dbReference>
<dbReference type="EMBL" id="CP019875">
    <property type="protein sequence ID" value="AQU88278.1"/>
    <property type="molecule type" value="Genomic_DNA"/>
</dbReference>
<dbReference type="InterPro" id="IPR036108">
    <property type="entry name" value="4pyrrol_syn_uPrphyn_synt_sf"/>
</dbReference>
<accession>A0A9N7H3F6</accession>
<dbReference type="EMBL" id="NIRT01000002">
    <property type="protein sequence ID" value="PYD67664.1"/>
    <property type="molecule type" value="Genomic_DNA"/>
</dbReference>
<organism evidence="2 4">
    <name type="scientific">Komagataeibacter nataicola</name>
    <dbReference type="NCBI Taxonomy" id="265960"/>
    <lineage>
        <taxon>Bacteria</taxon>
        <taxon>Pseudomonadati</taxon>
        <taxon>Pseudomonadota</taxon>
        <taxon>Alphaproteobacteria</taxon>
        <taxon>Acetobacterales</taxon>
        <taxon>Acetobacteraceae</taxon>
        <taxon>Komagataeibacter</taxon>
    </lineage>
</organism>